<dbReference type="InterPro" id="IPR000868">
    <property type="entry name" value="Isochorismatase-like_dom"/>
</dbReference>
<dbReference type="PANTHER" id="PTHR43540:SF1">
    <property type="entry name" value="ISOCHORISMATASE HYDROLASE"/>
    <property type="match status" value="1"/>
</dbReference>
<dbReference type="InterPro" id="IPR036380">
    <property type="entry name" value="Isochorismatase-like_sf"/>
</dbReference>
<reference evidence="3 4" key="1">
    <citation type="journal article" date="2014" name="PLoS Genet.">
        <title>Hidden diversity in honey bee gut symbionts detected by single-cell genomics.</title>
        <authorList>
            <person name="Engel P."/>
            <person name="Stepanauskas R."/>
            <person name="Moran N."/>
        </authorList>
    </citation>
    <scope>NUCLEOTIDE SEQUENCE [LARGE SCALE GENOMIC DNA]</scope>
    <source>
        <strain evidence="3 4">SCGC AB-598-J21</strain>
    </source>
</reference>
<dbReference type="Pfam" id="PF00857">
    <property type="entry name" value="Isochorismatase"/>
    <property type="match status" value="1"/>
</dbReference>
<evidence type="ECO:0000256" key="1">
    <source>
        <dbReference type="ARBA" id="ARBA00022801"/>
    </source>
</evidence>
<dbReference type="GO" id="GO:0016787">
    <property type="term" value="F:hydrolase activity"/>
    <property type="evidence" value="ECO:0007669"/>
    <property type="project" value="UniProtKB-KW"/>
</dbReference>
<gene>
    <name evidence="3" type="ORF">SASC598J21_016890</name>
</gene>
<dbReference type="EMBL" id="AVQL01000449">
    <property type="protein sequence ID" value="KEQ00543.1"/>
    <property type="molecule type" value="Genomic_DNA"/>
</dbReference>
<dbReference type="AlphaFoldDB" id="A0A074V539"/>
<feature type="domain" description="Isochorismatase-like" evidence="2">
    <location>
        <begin position="4"/>
        <end position="157"/>
    </location>
</feature>
<evidence type="ECO:0000259" key="2">
    <source>
        <dbReference type="Pfam" id="PF00857"/>
    </source>
</evidence>
<dbReference type="SUPFAM" id="SSF52499">
    <property type="entry name" value="Isochorismatase-like hydrolases"/>
    <property type="match status" value="1"/>
</dbReference>
<accession>A0A074V539</accession>
<organism evidence="3 4">
    <name type="scientific">Snodgrassella alvi SCGC AB-598-J21</name>
    <dbReference type="NCBI Taxonomy" id="1385367"/>
    <lineage>
        <taxon>Bacteria</taxon>
        <taxon>Pseudomonadati</taxon>
        <taxon>Pseudomonadota</taxon>
        <taxon>Betaproteobacteria</taxon>
        <taxon>Neisseriales</taxon>
        <taxon>Neisseriaceae</taxon>
        <taxon>Snodgrassella</taxon>
    </lineage>
</organism>
<proteinExistence type="predicted"/>
<dbReference type="Proteomes" id="UP000027644">
    <property type="component" value="Unassembled WGS sequence"/>
</dbReference>
<sequence length="181" mass="20765">MKQALIIIDVQNDYFSEGKMKLYQPQLALEKILKVREYFRNQQLPMYYIQHINNKPGATFFQPDSHGAELHHQLLPVADRNEFIIHKSYPNSFLQTTLHEHLQQQNIEQLVICGMMTHMCVDSTTRQAVEFGYQPIVIADACATLNLEFNSTIISATNVQNSFLAALNYLATVQSAEQFLS</sequence>
<dbReference type="PANTHER" id="PTHR43540">
    <property type="entry name" value="PEROXYUREIDOACRYLATE/UREIDOACRYLATE AMIDOHYDROLASE-RELATED"/>
    <property type="match status" value="1"/>
</dbReference>
<dbReference type="InterPro" id="IPR050272">
    <property type="entry name" value="Isochorismatase-like_hydrls"/>
</dbReference>
<evidence type="ECO:0000313" key="4">
    <source>
        <dbReference type="Proteomes" id="UP000027644"/>
    </source>
</evidence>
<dbReference type="Gene3D" id="3.40.50.850">
    <property type="entry name" value="Isochorismatase-like"/>
    <property type="match status" value="1"/>
</dbReference>
<evidence type="ECO:0000313" key="3">
    <source>
        <dbReference type="EMBL" id="KEQ00543.1"/>
    </source>
</evidence>
<protein>
    <submittedName>
        <fullName evidence="3">Amidase related to nicotinamidase</fullName>
    </submittedName>
</protein>
<keyword evidence="1" id="KW-0378">Hydrolase</keyword>
<comment type="caution">
    <text evidence="3">The sequence shown here is derived from an EMBL/GenBank/DDBJ whole genome shotgun (WGS) entry which is preliminary data.</text>
</comment>
<name>A0A074V539_9NEIS</name>
<dbReference type="CDD" id="cd01014">
    <property type="entry name" value="nicotinamidase_related"/>
    <property type="match status" value="1"/>
</dbReference>